<organism evidence="4 5">
    <name type="scientific">Solimicrobium silvestre</name>
    <dbReference type="NCBI Taxonomy" id="2099400"/>
    <lineage>
        <taxon>Bacteria</taxon>
        <taxon>Pseudomonadati</taxon>
        <taxon>Pseudomonadota</taxon>
        <taxon>Betaproteobacteria</taxon>
        <taxon>Burkholderiales</taxon>
        <taxon>Oxalobacteraceae</taxon>
        <taxon>Solimicrobium</taxon>
    </lineage>
</organism>
<comment type="caution">
    <text evidence="4">The sequence shown here is derived from an EMBL/GenBank/DDBJ whole genome shotgun (WGS) entry which is preliminary data.</text>
</comment>
<evidence type="ECO:0000313" key="5">
    <source>
        <dbReference type="Proteomes" id="UP000237839"/>
    </source>
</evidence>
<dbReference type="GO" id="GO:0008718">
    <property type="term" value="F:D-amino-acid dehydrogenase activity"/>
    <property type="evidence" value="ECO:0007669"/>
    <property type="project" value="TreeGrafter"/>
</dbReference>
<dbReference type="Gene3D" id="3.50.50.60">
    <property type="entry name" value="FAD/NAD(P)-binding domain"/>
    <property type="match status" value="2"/>
</dbReference>
<sequence>MRVAVIGAGVVGVTTAYFLAQNGHQVSVIEQRGNVSEEASLGHAGLLGAAHLTPFAAPGMPKQILSHFFKTDGAINLRPSVNVTHWRWLRSWLRECSLEGLLANKEKMQRLGRYSQQLLSELSHSHNLDFQQRSGILQLFRNVKEQKKIIAGLALLSDADLPFQQLDTAACHQLEPALNKDTSLAGGLYLPQDGNGNCVLFTKQLKLVAQQLGVEFEFLTKCEQIIPNKNGATLHLKKAEQTGQQQFDAVVLASGASSTPFLKNIGINLRIAQFQSYSNTANIKNLDDSPRLSIIDESEQIAITRMDKRIRIAGTLHLGKRKNTADERAWQKLRNVGTDWFPDAANYHTGQNWSGHHLMLSDSTPVLGRSAVKNIFVNCAHAEYGWAMATGSGKILADLISGKSPEIDLDGLTVLR</sequence>
<dbReference type="SUPFAM" id="SSF51905">
    <property type="entry name" value="FAD/NAD(P)-binding domain"/>
    <property type="match status" value="1"/>
</dbReference>
<dbReference type="EMBL" id="PUGF01000020">
    <property type="protein sequence ID" value="PRC91654.1"/>
    <property type="molecule type" value="Genomic_DNA"/>
</dbReference>
<dbReference type="RefSeq" id="WP_105533341.1">
    <property type="nucleotide sequence ID" value="NZ_PUGF01000020.1"/>
</dbReference>
<dbReference type="AlphaFoldDB" id="A0A2S9GVB4"/>
<evidence type="ECO:0000313" key="4">
    <source>
        <dbReference type="EMBL" id="PRC91654.1"/>
    </source>
</evidence>
<gene>
    <name evidence="4" type="ORF">S2091_3592</name>
</gene>
<keyword evidence="5" id="KW-1185">Reference proteome</keyword>
<evidence type="ECO:0000259" key="3">
    <source>
        <dbReference type="Pfam" id="PF01266"/>
    </source>
</evidence>
<accession>A0A2S9GVB4</accession>
<dbReference type="Pfam" id="PF01266">
    <property type="entry name" value="DAO"/>
    <property type="match status" value="1"/>
</dbReference>
<keyword evidence="2" id="KW-0560">Oxidoreductase</keyword>
<dbReference type="GO" id="GO:0005737">
    <property type="term" value="C:cytoplasm"/>
    <property type="evidence" value="ECO:0007669"/>
    <property type="project" value="TreeGrafter"/>
</dbReference>
<feature type="domain" description="FAD dependent oxidoreductase" evidence="3">
    <location>
        <begin position="2"/>
        <end position="399"/>
    </location>
</feature>
<dbReference type="GO" id="GO:0055130">
    <property type="term" value="P:D-alanine catabolic process"/>
    <property type="evidence" value="ECO:0007669"/>
    <property type="project" value="TreeGrafter"/>
</dbReference>
<dbReference type="InterPro" id="IPR036188">
    <property type="entry name" value="FAD/NAD-bd_sf"/>
</dbReference>
<dbReference type="OrthoDB" id="18526at2"/>
<evidence type="ECO:0000256" key="1">
    <source>
        <dbReference type="ARBA" id="ARBA00009410"/>
    </source>
</evidence>
<dbReference type="PANTHER" id="PTHR13847">
    <property type="entry name" value="SARCOSINE DEHYDROGENASE-RELATED"/>
    <property type="match status" value="1"/>
</dbReference>
<dbReference type="GO" id="GO:0005886">
    <property type="term" value="C:plasma membrane"/>
    <property type="evidence" value="ECO:0007669"/>
    <property type="project" value="TreeGrafter"/>
</dbReference>
<dbReference type="InterPro" id="IPR006076">
    <property type="entry name" value="FAD-dep_OxRdtase"/>
</dbReference>
<dbReference type="Proteomes" id="UP000237839">
    <property type="component" value="Unassembled WGS sequence"/>
</dbReference>
<evidence type="ECO:0000256" key="2">
    <source>
        <dbReference type="ARBA" id="ARBA00023002"/>
    </source>
</evidence>
<dbReference type="Gene3D" id="3.30.9.10">
    <property type="entry name" value="D-Amino Acid Oxidase, subunit A, domain 2"/>
    <property type="match status" value="1"/>
</dbReference>
<comment type="similarity">
    <text evidence="1">Belongs to the DadA oxidoreductase family.</text>
</comment>
<protein>
    <submittedName>
        <fullName evidence="4">Glycine/D-amino acid oxidases (Deaminating)</fullName>
    </submittedName>
</protein>
<proteinExistence type="inferred from homology"/>
<dbReference type="PANTHER" id="PTHR13847:SF280">
    <property type="entry name" value="D-AMINO ACID DEHYDROGENASE"/>
    <property type="match status" value="1"/>
</dbReference>
<reference evidence="4 5" key="1">
    <citation type="submission" date="2018-02" db="EMBL/GenBank/DDBJ databases">
        <title>Solimicrobium silvestre gen. nov., sp. nov., isolated from alpine forest soil.</title>
        <authorList>
            <person name="Margesin R."/>
            <person name="Albuquerque L."/>
            <person name="Zhang D.-C."/>
            <person name="Froufe H.J.C."/>
            <person name="Severino R."/>
            <person name="Roxo I."/>
            <person name="Egas C."/>
            <person name="Da Costa M.S."/>
        </authorList>
    </citation>
    <scope>NUCLEOTIDE SEQUENCE [LARGE SCALE GENOMIC DNA]</scope>
    <source>
        <strain evidence="4 5">S20-91</strain>
    </source>
</reference>
<name>A0A2S9GVB4_9BURK</name>